<dbReference type="EMBL" id="UINC01100913">
    <property type="protein sequence ID" value="SVC61335.1"/>
    <property type="molecule type" value="Genomic_DNA"/>
</dbReference>
<reference evidence="1" key="1">
    <citation type="submission" date="2018-05" db="EMBL/GenBank/DDBJ databases">
        <authorList>
            <person name="Lanie J.A."/>
            <person name="Ng W.-L."/>
            <person name="Kazmierczak K.M."/>
            <person name="Andrzejewski T.M."/>
            <person name="Davidsen T.M."/>
            <person name="Wayne K.J."/>
            <person name="Tettelin H."/>
            <person name="Glass J.I."/>
            <person name="Rusch D."/>
            <person name="Podicherti R."/>
            <person name="Tsui H.-C.T."/>
            <person name="Winkler M.E."/>
        </authorList>
    </citation>
    <scope>NUCLEOTIDE SEQUENCE</scope>
</reference>
<evidence type="ECO:0008006" key="2">
    <source>
        <dbReference type="Google" id="ProtNLM"/>
    </source>
</evidence>
<evidence type="ECO:0000313" key="1">
    <source>
        <dbReference type="EMBL" id="SVC61335.1"/>
    </source>
</evidence>
<accession>A0A382NM12</accession>
<sequence length="164" mass="18878">MFEIQRYNTTDQSAWDTFVPRGNNGTLFHLRAFLNYHPENRFTDHSLLIKKKGKLFSVFPAAEKKIGGTIHLVSHPGASVGSFVVPESLSIADSMALADCLVTYAKGCEFDRIRITLPPTLYQRRLSNYMDFAFFKQNFHYVKRDITSILFLEESLETTVEKFR</sequence>
<name>A0A382NM12_9ZZZZ</name>
<protein>
    <recommendedName>
        <fullName evidence="2">GNAT family N-acetyltransferase</fullName>
    </recommendedName>
</protein>
<organism evidence="1">
    <name type="scientific">marine metagenome</name>
    <dbReference type="NCBI Taxonomy" id="408172"/>
    <lineage>
        <taxon>unclassified sequences</taxon>
        <taxon>metagenomes</taxon>
        <taxon>ecological metagenomes</taxon>
    </lineage>
</organism>
<gene>
    <name evidence="1" type="ORF">METZ01_LOCUS314189</name>
</gene>
<proteinExistence type="predicted"/>
<dbReference type="AlphaFoldDB" id="A0A382NM12"/>
<feature type="non-terminal residue" evidence="1">
    <location>
        <position position="164"/>
    </location>
</feature>